<protein>
    <submittedName>
        <fullName evidence="1">Uncharacterized protein</fullName>
    </submittedName>
</protein>
<keyword evidence="2" id="KW-1185">Reference proteome</keyword>
<proteinExistence type="predicted"/>
<evidence type="ECO:0000313" key="2">
    <source>
        <dbReference type="Proteomes" id="UP000313359"/>
    </source>
</evidence>
<accession>A0A5C2S0N8</accession>
<name>A0A5C2S0N8_9APHY</name>
<feature type="non-terminal residue" evidence="1">
    <location>
        <position position="193"/>
    </location>
</feature>
<reference evidence="1" key="1">
    <citation type="journal article" date="2018" name="Genome Biol. Evol.">
        <title>Genomics and development of Lentinus tigrinus, a white-rot wood-decaying mushroom with dimorphic fruiting bodies.</title>
        <authorList>
            <person name="Wu B."/>
            <person name="Xu Z."/>
            <person name="Knudson A."/>
            <person name="Carlson A."/>
            <person name="Chen N."/>
            <person name="Kovaka S."/>
            <person name="LaButti K."/>
            <person name="Lipzen A."/>
            <person name="Pennachio C."/>
            <person name="Riley R."/>
            <person name="Schakwitz W."/>
            <person name="Umezawa K."/>
            <person name="Ohm R.A."/>
            <person name="Grigoriev I.V."/>
            <person name="Nagy L.G."/>
            <person name="Gibbons J."/>
            <person name="Hibbett D."/>
        </authorList>
    </citation>
    <scope>NUCLEOTIDE SEQUENCE [LARGE SCALE GENOMIC DNA]</scope>
    <source>
        <strain evidence="1">ALCF2SS1-6</strain>
    </source>
</reference>
<dbReference type="EMBL" id="ML122284">
    <property type="protein sequence ID" value="RPD56985.1"/>
    <property type="molecule type" value="Genomic_DNA"/>
</dbReference>
<dbReference type="AlphaFoldDB" id="A0A5C2S0N8"/>
<organism evidence="1 2">
    <name type="scientific">Lentinus tigrinus ALCF2SS1-6</name>
    <dbReference type="NCBI Taxonomy" id="1328759"/>
    <lineage>
        <taxon>Eukaryota</taxon>
        <taxon>Fungi</taxon>
        <taxon>Dikarya</taxon>
        <taxon>Basidiomycota</taxon>
        <taxon>Agaricomycotina</taxon>
        <taxon>Agaricomycetes</taxon>
        <taxon>Polyporales</taxon>
        <taxon>Polyporaceae</taxon>
        <taxon>Lentinus</taxon>
    </lineage>
</organism>
<dbReference type="OrthoDB" id="3253623at2759"/>
<gene>
    <name evidence="1" type="ORF">L227DRAFT_507545</name>
</gene>
<dbReference type="Proteomes" id="UP000313359">
    <property type="component" value="Unassembled WGS sequence"/>
</dbReference>
<sequence>MQAPGNADFLEQEDWLSMMHSTISAIATSSLSPEDGEQCSGLLAMLRQEWVRMQLHKEREWSRQREIAESCEQCGTPFEMKHWLARFLSREKLEDMMDGMLKRALGKAPEVMLDFWDAPVLRELRMPDGTRFIDAPPGEARLVFGLSVDGFNPFHSKTAKQVVTVTAIYMYCLNLPPHLRYRPENVYLVGVIP</sequence>
<evidence type="ECO:0000313" key="1">
    <source>
        <dbReference type="EMBL" id="RPD56985.1"/>
    </source>
</evidence>
<dbReference type="STRING" id="1328759.A0A5C2S0N8"/>